<reference evidence="2 3" key="1">
    <citation type="journal article" date="2019" name="Sci. Rep.">
        <title>Orb-weaving spider Araneus ventricosus genome elucidates the spidroin gene catalogue.</title>
        <authorList>
            <person name="Kono N."/>
            <person name="Nakamura H."/>
            <person name="Ohtoshi R."/>
            <person name="Moran D.A.P."/>
            <person name="Shinohara A."/>
            <person name="Yoshida Y."/>
            <person name="Fujiwara M."/>
            <person name="Mori M."/>
            <person name="Tomita M."/>
            <person name="Arakawa K."/>
        </authorList>
    </citation>
    <scope>NUCLEOTIDE SEQUENCE [LARGE SCALE GENOMIC DNA]</scope>
</reference>
<name>A0A4Y2USU1_ARAVE</name>
<evidence type="ECO:0000313" key="2">
    <source>
        <dbReference type="EMBL" id="GBO15272.1"/>
    </source>
</evidence>
<comment type="caution">
    <text evidence="2">The sequence shown here is derived from an EMBL/GenBank/DDBJ whole genome shotgun (WGS) entry which is preliminary data.</text>
</comment>
<accession>A0A4Y2USU1</accession>
<sequence>MNVPQRIPSKQSGRTRQKTQSELNFESVSFDLPLMSELSTSNEKGHTAYDVSQAWGISEEPTVEPEYDLATAWMEQDLDSDVICK</sequence>
<protein>
    <submittedName>
        <fullName evidence="2">Uncharacterized protein</fullName>
    </submittedName>
</protein>
<feature type="region of interest" description="Disordered" evidence="1">
    <location>
        <begin position="1"/>
        <end position="22"/>
    </location>
</feature>
<evidence type="ECO:0000313" key="3">
    <source>
        <dbReference type="Proteomes" id="UP000499080"/>
    </source>
</evidence>
<dbReference type="EMBL" id="BGPR01039338">
    <property type="protein sequence ID" value="GBO15272.1"/>
    <property type="molecule type" value="Genomic_DNA"/>
</dbReference>
<organism evidence="2 3">
    <name type="scientific">Araneus ventricosus</name>
    <name type="common">Orbweaver spider</name>
    <name type="synonym">Epeira ventricosa</name>
    <dbReference type="NCBI Taxonomy" id="182803"/>
    <lineage>
        <taxon>Eukaryota</taxon>
        <taxon>Metazoa</taxon>
        <taxon>Ecdysozoa</taxon>
        <taxon>Arthropoda</taxon>
        <taxon>Chelicerata</taxon>
        <taxon>Arachnida</taxon>
        <taxon>Araneae</taxon>
        <taxon>Araneomorphae</taxon>
        <taxon>Entelegynae</taxon>
        <taxon>Araneoidea</taxon>
        <taxon>Araneidae</taxon>
        <taxon>Araneus</taxon>
    </lineage>
</organism>
<gene>
    <name evidence="2" type="ORF">AVEN_150962_1</name>
</gene>
<feature type="compositionally biased region" description="Polar residues" evidence="1">
    <location>
        <begin position="8"/>
        <end position="22"/>
    </location>
</feature>
<keyword evidence="3" id="KW-1185">Reference proteome</keyword>
<dbReference type="AlphaFoldDB" id="A0A4Y2USU1"/>
<dbReference type="Proteomes" id="UP000499080">
    <property type="component" value="Unassembled WGS sequence"/>
</dbReference>
<evidence type="ECO:0000256" key="1">
    <source>
        <dbReference type="SAM" id="MobiDB-lite"/>
    </source>
</evidence>
<proteinExistence type="predicted"/>